<feature type="transmembrane region" description="Helical" evidence="11">
    <location>
        <begin position="554"/>
        <end position="580"/>
    </location>
</feature>
<name>A0ABM8W057_GIGMA</name>
<accession>A0ABM8W057</accession>
<evidence type="ECO:0000256" key="8">
    <source>
        <dbReference type="ARBA" id="ARBA00023136"/>
    </source>
</evidence>
<dbReference type="InterPro" id="IPR002208">
    <property type="entry name" value="SecY/SEC61-alpha"/>
</dbReference>
<protein>
    <submittedName>
        <fullName evidence="14">46177_t:CDS:1</fullName>
    </submittedName>
</protein>
<evidence type="ECO:0000256" key="10">
    <source>
        <dbReference type="RuleBase" id="RU004349"/>
    </source>
</evidence>
<evidence type="ECO:0000259" key="12">
    <source>
        <dbReference type="Pfam" id="PF00561"/>
    </source>
</evidence>
<evidence type="ECO:0000256" key="7">
    <source>
        <dbReference type="ARBA" id="ARBA00023010"/>
    </source>
</evidence>
<evidence type="ECO:0000256" key="4">
    <source>
        <dbReference type="ARBA" id="ARBA00022692"/>
    </source>
</evidence>
<evidence type="ECO:0000256" key="9">
    <source>
        <dbReference type="RuleBase" id="RU003484"/>
    </source>
</evidence>
<dbReference type="SUPFAM" id="SSF103491">
    <property type="entry name" value="Preprotein translocase SecY subunit"/>
    <property type="match status" value="1"/>
</dbReference>
<reference evidence="14 15" key="1">
    <citation type="submission" date="2021-06" db="EMBL/GenBank/DDBJ databases">
        <authorList>
            <person name="Kallberg Y."/>
            <person name="Tangrot J."/>
            <person name="Rosling A."/>
        </authorList>
    </citation>
    <scope>NUCLEOTIDE SEQUENCE [LARGE SCALE GENOMIC DNA]</scope>
    <source>
        <strain evidence="14 15">120-4 pot B 10/14</strain>
    </source>
</reference>
<dbReference type="Pfam" id="PF00344">
    <property type="entry name" value="SecY"/>
    <property type="match status" value="1"/>
</dbReference>
<keyword evidence="5 9" id="KW-0653">Protein transport</keyword>
<evidence type="ECO:0000256" key="6">
    <source>
        <dbReference type="ARBA" id="ARBA00022989"/>
    </source>
</evidence>
<keyword evidence="7 9" id="KW-0811">Translocation</keyword>
<dbReference type="InterPro" id="IPR000073">
    <property type="entry name" value="AB_hydrolase_1"/>
</dbReference>
<feature type="transmembrane region" description="Helical" evidence="11">
    <location>
        <begin position="443"/>
        <end position="464"/>
    </location>
</feature>
<feature type="transmembrane region" description="Helical" evidence="11">
    <location>
        <begin position="513"/>
        <end position="534"/>
    </location>
</feature>
<comment type="similarity">
    <text evidence="2 10">Belongs to the SecY/SEC61-alpha family.</text>
</comment>
<comment type="caution">
    <text evidence="14">The sequence shown here is derived from an EMBL/GenBank/DDBJ whole genome shotgun (WGS) entry which is preliminary data.</text>
</comment>
<feature type="transmembrane region" description="Helical" evidence="11">
    <location>
        <begin position="302"/>
        <end position="324"/>
    </location>
</feature>
<keyword evidence="4 9" id="KW-0812">Transmembrane</keyword>
<keyword evidence="3 9" id="KW-0813">Transport</keyword>
<evidence type="ECO:0000256" key="11">
    <source>
        <dbReference type="SAM" id="Phobius"/>
    </source>
</evidence>
<feature type="transmembrane region" description="Helical" evidence="11">
    <location>
        <begin position="344"/>
        <end position="369"/>
    </location>
</feature>
<dbReference type="InterPro" id="IPR019561">
    <property type="entry name" value="Translocon_Sec61/SecY_plug_dom"/>
</dbReference>
<dbReference type="SUPFAM" id="SSF53474">
    <property type="entry name" value="alpha/beta-Hydrolases"/>
    <property type="match status" value="1"/>
</dbReference>
<feature type="transmembrane region" description="Helical" evidence="11">
    <location>
        <begin position="710"/>
        <end position="728"/>
    </location>
</feature>
<dbReference type="Pfam" id="PF00561">
    <property type="entry name" value="Abhydrolase_1"/>
    <property type="match status" value="1"/>
</dbReference>
<sequence length="746" mass="82842">MASRSFPILLNLPIFKRSFKNASLIRKHATASNTVKLSFTQFDPPKLNESHESSPLIILHGLFGSKNNWRSLAKVFAQRLNTRVFTLDLRNHGESPHSEVHNYEVMAKDVVTFMNDHQLKRTVVMGHSMGGKVAMTIALMQVPQIDQLVVVDSAPTNTSISKEFTTYVDVMKKVEQTEVMKQSQADEIMKGYISDINIRQFLLTNLKKDPEIEVYKFRIPLDVLGNSLKTLNGFPFDSDRHTFHKSTLFVAGVKSNYIPPKIHPTIKTFFPNSVIVELDTGHWAILPEVTAPDRKVPFRQKVLWTAVTLFIFLVCSQIPLYGIMSSDSSDPLYWLRVILASNRGTLMELGITPIVTSGMIMQLLAGANLIEVDFSLKEDRALFSGAQKLFAMVFAFGQATVSVMTGLYGNPYEIGAGVCLLLIIQLVFAGLISMLLDELLQKGYGLGSGISLFIATNICESIVWKAFSPTTVNTGRGPEFEGAVIALFYLLITRNDKIRALKEAFYRTNLPNVMNLLATVVVFGIVIYLQGFRVELPVKSNRFRGQRGTYPIKLFYTSNMPIMLQSALTTNVFLISQMLYTRFPDNLLVRLLGVWSPYEEGSSQLFASSGLAYFMSPPHSIKDALLDPIHTLIYVVFMLTACALFSKTWIEVSGSSPREVAKQLKDQGMVMAGHRETSTYKELKRIIPTAAAFGGACIGALSVLADLLGALGSGTGILLAVTIIYSYFEMFVKEQAAEGGIDALLF</sequence>
<dbReference type="PROSITE" id="PS00755">
    <property type="entry name" value="SECY_1"/>
    <property type="match status" value="1"/>
</dbReference>
<keyword evidence="8 11" id="KW-0472">Membrane</keyword>
<keyword evidence="15" id="KW-1185">Reference proteome</keyword>
<feature type="domain" description="AB hydrolase-1" evidence="12">
    <location>
        <begin position="55"/>
        <end position="286"/>
    </location>
</feature>
<dbReference type="PANTHER" id="PTHR10906">
    <property type="entry name" value="SECY/SEC61-ALPHA FAMILY MEMBER"/>
    <property type="match status" value="1"/>
</dbReference>
<dbReference type="Gene3D" id="1.10.3370.10">
    <property type="entry name" value="SecY subunit domain"/>
    <property type="match status" value="1"/>
</dbReference>
<keyword evidence="6 11" id="KW-1133">Transmembrane helix</keyword>
<dbReference type="NCBIfam" id="NF006341">
    <property type="entry name" value="PRK08568.1-5"/>
    <property type="match status" value="1"/>
</dbReference>
<evidence type="ECO:0000256" key="1">
    <source>
        <dbReference type="ARBA" id="ARBA00004127"/>
    </source>
</evidence>
<feature type="transmembrane region" description="Helical" evidence="11">
    <location>
        <begin position="414"/>
        <end position="436"/>
    </location>
</feature>
<dbReference type="Proteomes" id="UP000789901">
    <property type="component" value="Unassembled WGS sequence"/>
</dbReference>
<evidence type="ECO:0000256" key="2">
    <source>
        <dbReference type="ARBA" id="ARBA00005751"/>
    </source>
</evidence>
<comment type="subcellular location">
    <subcellularLocation>
        <location evidence="1">Endomembrane system</location>
        <topology evidence="1">Multi-pass membrane protein</topology>
    </subcellularLocation>
    <subcellularLocation>
        <location evidence="9">Membrane</location>
        <topology evidence="9">Multi-pass membrane protein</topology>
    </subcellularLocation>
</comment>
<dbReference type="Pfam" id="PF10559">
    <property type="entry name" value="Plug_translocon"/>
    <property type="match status" value="1"/>
</dbReference>
<evidence type="ECO:0000313" key="14">
    <source>
        <dbReference type="EMBL" id="CAG8491080.1"/>
    </source>
</evidence>
<feature type="transmembrane region" description="Helical" evidence="11">
    <location>
        <begin position="389"/>
        <end position="408"/>
    </location>
</feature>
<gene>
    <name evidence="14" type="ORF">GMARGA_LOCUS1720</name>
</gene>
<evidence type="ECO:0000256" key="5">
    <source>
        <dbReference type="ARBA" id="ARBA00022927"/>
    </source>
</evidence>
<dbReference type="InterPro" id="IPR030659">
    <property type="entry name" value="SecY_CS"/>
</dbReference>
<dbReference type="InterPro" id="IPR029058">
    <property type="entry name" value="AB_hydrolase_fold"/>
</dbReference>
<evidence type="ECO:0000313" key="15">
    <source>
        <dbReference type="Proteomes" id="UP000789901"/>
    </source>
</evidence>
<evidence type="ECO:0000256" key="3">
    <source>
        <dbReference type="ARBA" id="ARBA00022448"/>
    </source>
</evidence>
<proteinExistence type="inferred from homology"/>
<dbReference type="PROSITE" id="PS00756">
    <property type="entry name" value="SECY_2"/>
    <property type="match status" value="1"/>
</dbReference>
<dbReference type="EMBL" id="CAJVQB010000473">
    <property type="protein sequence ID" value="CAG8491080.1"/>
    <property type="molecule type" value="Genomic_DNA"/>
</dbReference>
<feature type="domain" description="Translocon Sec61/SecY plug" evidence="13">
    <location>
        <begin position="310"/>
        <end position="344"/>
    </location>
</feature>
<dbReference type="Gene3D" id="3.40.50.1820">
    <property type="entry name" value="alpha/beta hydrolase"/>
    <property type="match status" value="1"/>
</dbReference>
<dbReference type="NCBIfam" id="TIGR00967">
    <property type="entry name" value="3a0501s007"/>
    <property type="match status" value="1"/>
</dbReference>
<dbReference type="InterPro" id="IPR023201">
    <property type="entry name" value="SecY_dom_sf"/>
</dbReference>
<evidence type="ECO:0000259" key="13">
    <source>
        <dbReference type="Pfam" id="PF10559"/>
    </source>
</evidence>
<feature type="transmembrane region" description="Helical" evidence="11">
    <location>
        <begin position="686"/>
        <end position="704"/>
    </location>
</feature>
<organism evidence="14 15">
    <name type="scientific">Gigaspora margarita</name>
    <dbReference type="NCBI Taxonomy" id="4874"/>
    <lineage>
        <taxon>Eukaryota</taxon>
        <taxon>Fungi</taxon>
        <taxon>Fungi incertae sedis</taxon>
        <taxon>Mucoromycota</taxon>
        <taxon>Glomeromycotina</taxon>
        <taxon>Glomeromycetes</taxon>
        <taxon>Diversisporales</taxon>
        <taxon>Gigasporaceae</taxon>
        <taxon>Gigaspora</taxon>
    </lineage>
</organism>